<evidence type="ECO:0000313" key="4">
    <source>
        <dbReference type="Proteomes" id="UP001632037"/>
    </source>
</evidence>
<dbReference type="InterPro" id="IPR001229">
    <property type="entry name" value="Jacalin-like_lectin_dom"/>
</dbReference>
<dbReference type="SUPFAM" id="SSF51101">
    <property type="entry name" value="Mannose-binding lectins"/>
    <property type="match status" value="1"/>
</dbReference>
<accession>A0ABD3FR66</accession>
<evidence type="ECO:0000313" key="3">
    <source>
        <dbReference type="EMBL" id="KAL3668946.1"/>
    </source>
</evidence>
<gene>
    <name evidence="3" type="ORF">V7S43_006233</name>
</gene>
<comment type="caution">
    <text evidence="3">The sequence shown here is derived from an EMBL/GenBank/DDBJ whole genome shotgun (WGS) entry which is preliminary data.</text>
</comment>
<dbReference type="Gene3D" id="2.100.10.30">
    <property type="entry name" value="Jacalin-like lectin domain"/>
    <property type="match status" value="1"/>
</dbReference>
<organism evidence="3 4">
    <name type="scientific">Phytophthora oleae</name>
    <dbReference type="NCBI Taxonomy" id="2107226"/>
    <lineage>
        <taxon>Eukaryota</taxon>
        <taxon>Sar</taxon>
        <taxon>Stramenopiles</taxon>
        <taxon>Oomycota</taxon>
        <taxon>Peronosporomycetes</taxon>
        <taxon>Peronosporales</taxon>
        <taxon>Peronosporaceae</taxon>
        <taxon>Phytophthora</taxon>
    </lineage>
</organism>
<dbReference type="PROSITE" id="PS51752">
    <property type="entry name" value="JACALIN_LECTIN"/>
    <property type="match status" value="1"/>
</dbReference>
<feature type="domain" description="Jacalin-type lectin" evidence="2">
    <location>
        <begin position="59"/>
        <end position="203"/>
    </location>
</feature>
<evidence type="ECO:0000256" key="1">
    <source>
        <dbReference type="SAM" id="SignalP"/>
    </source>
</evidence>
<keyword evidence="1" id="KW-0732">Signal</keyword>
<evidence type="ECO:0000259" key="2">
    <source>
        <dbReference type="PROSITE" id="PS51752"/>
    </source>
</evidence>
<reference evidence="3 4" key="1">
    <citation type="submission" date="2024-09" db="EMBL/GenBank/DDBJ databases">
        <title>Genome sequencing and assembly of Phytophthora oleae, isolate VK10A, causative agent of rot of olive drupes.</title>
        <authorList>
            <person name="Conti Taguali S."/>
            <person name="Riolo M."/>
            <person name="La Spada F."/>
            <person name="Cacciola S.O."/>
            <person name="Dionisio G."/>
        </authorList>
    </citation>
    <scope>NUCLEOTIDE SEQUENCE [LARGE SCALE GENOMIC DNA]</scope>
    <source>
        <strain evidence="3 4">VK10A</strain>
    </source>
</reference>
<dbReference type="Proteomes" id="UP001632037">
    <property type="component" value="Unassembled WGS sequence"/>
</dbReference>
<dbReference type="EMBL" id="JBIMZQ010000010">
    <property type="protein sequence ID" value="KAL3668946.1"/>
    <property type="molecule type" value="Genomic_DNA"/>
</dbReference>
<feature type="signal peptide" evidence="1">
    <location>
        <begin position="1"/>
        <end position="21"/>
    </location>
</feature>
<dbReference type="SMART" id="SM00915">
    <property type="entry name" value="Jacalin"/>
    <property type="match status" value="1"/>
</dbReference>
<dbReference type="AlphaFoldDB" id="A0ABD3FR66"/>
<proteinExistence type="predicted"/>
<name>A0ABD3FR66_9STRA</name>
<dbReference type="Pfam" id="PF01419">
    <property type="entry name" value="Jacalin"/>
    <property type="match status" value="1"/>
</dbReference>
<sequence>MVKFLFQAIATVLLLASSTSAHTQLDFDKLATDAKNYLTPSTTVTGAPATEDRPLHPLLSGIEFGGTGNNAYEYRDAVEPGEVVRGVTIRAGKRVDGLGIIHQDLSGNPVTLENGARAGGGDPQTLTLGPGEYIKTIEAHTGAKDGRKGIFYIKFTTNLGNSVHGGTPTNDVGTQTADEGYQLGGFYGKSGDEIDSVAAIWATLKA</sequence>
<keyword evidence="4" id="KW-1185">Reference proteome</keyword>
<protein>
    <recommendedName>
        <fullName evidence="2">Jacalin-type lectin domain-containing protein</fullName>
    </recommendedName>
</protein>
<dbReference type="InterPro" id="IPR036404">
    <property type="entry name" value="Jacalin-like_lectin_dom_sf"/>
</dbReference>
<feature type="chain" id="PRO_5044777078" description="Jacalin-type lectin domain-containing protein" evidence="1">
    <location>
        <begin position="22"/>
        <end position="206"/>
    </location>
</feature>